<name>A0ABR9GRI9_9HYPH</name>
<sequence>MVLDLEARPALTLRSPDVVMRLRRMGASFPTRLSFLRSLIRSLAEDGSSVSRPVWSMDDRGFGDAVYTLKLGGHDYSLVAFSSPLPDELRSDRVIAEAWDTSYVLYDGVPDVAEIDRLRANAPRQEAGRFGPRDLVLSRANKSVRFFEHVADRLAGGRQPDRDRLSEVGYLLRTTAVYGNGKFGIADRFVLAERQWLDGPFQAEMLTVWLIREFSHDLVEHVARCRAPETFVPLAPELRRHIGVGNSTGLGMAPFLANHPLLLNNWVLARETALARVRSKPYLDDATLHRLAELWRQAGTHLDQWTVEDDALMARILGLRGEWAEAQAWIDPARLRAVSCPVGSLLDRSRFMSVDFQELLAALVIEMAGAENDDLVDSMASVREATLQPGMRLSALCGLLRDHYGWALAIAFDKPAETAQFWYVSEEKLEPRLGRRASEPGADLELPLDIARQIQRLDADLADEPGTRTVAAFLADFPQHRHAVRRIQAAANAPYSEIRDNLLSERCRPINMLRCKLAFFGASKFDPRSDRWTRITLFQGAPTAGEIAVGETDDCWLPVLR</sequence>
<organism evidence="1 2">
    <name type="scientific">Aminobacter carboxidus</name>
    <dbReference type="NCBI Taxonomy" id="376165"/>
    <lineage>
        <taxon>Bacteria</taxon>
        <taxon>Pseudomonadati</taxon>
        <taxon>Pseudomonadota</taxon>
        <taxon>Alphaproteobacteria</taxon>
        <taxon>Hyphomicrobiales</taxon>
        <taxon>Phyllobacteriaceae</taxon>
        <taxon>Aminobacter</taxon>
    </lineage>
</organism>
<evidence type="ECO:0000313" key="2">
    <source>
        <dbReference type="Proteomes" id="UP000598227"/>
    </source>
</evidence>
<dbReference type="Proteomes" id="UP000598227">
    <property type="component" value="Unassembled WGS sequence"/>
</dbReference>
<keyword evidence="2" id="KW-1185">Reference proteome</keyword>
<evidence type="ECO:0000313" key="1">
    <source>
        <dbReference type="EMBL" id="MBE1206179.1"/>
    </source>
</evidence>
<accession>A0ABR9GRI9</accession>
<gene>
    <name evidence="1" type="ORF">IHE39_17960</name>
</gene>
<dbReference type="EMBL" id="JACZEP010000005">
    <property type="protein sequence ID" value="MBE1206179.1"/>
    <property type="molecule type" value="Genomic_DNA"/>
</dbReference>
<proteinExistence type="predicted"/>
<reference evidence="1 2" key="1">
    <citation type="submission" date="2020-09" db="EMBL/GenBank/DDBJ databases">
        <title>Draft Genome Sequence of Aminobacter carboxidus type strain DSM 1086, a soil Gram-negative carboxydobacterium.</title>
        <authorList>
            <person name="Turrini P."/>
            <person name="Tescari M."/>
            <person name="Artuso I."/>
            <person name="Lugli G.A."/>
            <person name="Frangipani E."/>
            <person name="Ventura M."/>
            <person name="Visca P."/>
        </authorList>
    </citation>
    <scope>NUCLEOTIDE SEQUENCE [LARGE SCALE GENOMIC DNA]</scope>
    <source>
        <strain evidence="1 2">DSM 1086</strain>
    </source>
</reference>
<protein>
    <submittedName>
        <fullName evidence="1">Uncharacterized protein</fullName>
    </submittedName>
</protein>
<comment type="caution">
    <text evidence="1">The sequence shown here is derived from an EMBL/GenBank/DDBJ whole genome shotgun (WGS) entry which is preliminary data.</text>
</comment>